<organism evidence="4 5">
    <name type="scientific">Staphylococcus capitis</name>
    <dbReference type="NCBI Taxonomy" id="29388"/>
    <lineage>
        <taxon>Bacteria</taxon>
        <taxon>Bacillati</taxon>
        <taxon>Bacillota</taxon>
        <taxon>Bacilli</taxon>
        <taxon>Bacillales</taxon>
        <taxon>Staphylococcaceae</taxon>
        <taxon>Staphylococcus</taxon>
    </lineage>
</organism>
<feature type="coiled-coil region" evidence="2">
    <location>
        <begin position="77"/>
        <end position="107"/>
    </location>
</feature>
<dbReference type="Proteomes" id="UP000291949">
    <property type="component" value="Unassembled WGS sequence"/>
</dbReference>
<feature type="non-terminal residue" evidence="4">
    <location>
        <position position="169"/>
    </location>
</feature>
<feature type="domain" description="Extracellular matrix-binding protein ebh GA module" evidence="3">
    <location>
        <begin position="29"/>
        <end position="88"/>
    </location>
</feature>
<evidence type="ECO:0000313" key="5">
    <source>
        <dbReference type="Proteomes" id="UP000291949"/>
    </source>
</evidence>
<keyword evidence="1" id="KW-0677">Repeat</keyword>
<sequence length="169" mass="19046">NAIKEAEDLIHNHPDTLDHKALQDLLNKIDQAHNELNGESRFKQALDNALNDIDSLNSLNVPQRQTVKDNINHVTTLESLAQELQKAKELNDAMKAMRDSIMNQEQIRKNSNYTNEDLAQQNAYNHAVDKINNIIGEDNATMDPQIIKQATQDINTAINGLNGDQKLQD</sequence>
<dbReference type="SUPFAM" id="SSF46997">
    <property type="entry name" value="Bacterial immunoglobulin/albumin-binding domains"/>
    <property type="match status" value="2"/>
</dbReference>
<gene>
    <name evidence="4" type="ORF">EQ811_14000</name>
</gene>
<evidence type="ECO:0000256" key="2">
    <source>
        <dbReference type="SAM" id="Coils"/>
    </source>
</evidence>
<dbReference type="InterPro" id="IPR009063">
    <property type="entry name" value="Ig/albumin-bd_sf"/>
</dbReference>
<evidence type="ECO:0000313" key="4">
    <source>
        <dbReference type="EMBL" id="TBW73762.1"/>
    </source>
</evidence>
<dbReference type="EMBL" id="SCHC01000285">
    <property type="protein sequence ID" value="TBW73762.1"/>
    <property type="molecule type" value="Genomic_DNA"/>
</dbReference>
<reference evidence="4 5" key="1">
    <citation type="journal article" date="2019" name="Sci. Transl. Med.">
        <title>Quorum sensing between bacterial species on the skin protects against epidermal injury in atopic dermatitis.</title>
        <authorList>
            <person name="Williams M.R."/>
        </authorList>
    </citation>
    <scope>NUCLEOTIDE SEQUENCE [LARGE SCALE GENOMIC DNA]</scope>
    <source>
        <strain evidence="4 5">H8</strain>
    </source>
</reference>
<name>A0A7Z8E1P9_STACP</name>
<evidence type="ECO:0000259" key="3">
    <source>
        <dbReference type="SMART" id="SM00844"/>
    </source>
</evidence>
<dbReference type="SMART" id="SM00844">
    <property type="entry name" value="GA"/>
    <property type="match status" value="1"/>
</dbReference>
<dbReference type="Gene3D" id="1.20.120.1850">
    <property type="entry name" value="Ebh helix bundles repeating unit (S and A modules)"/>
    <property type="match status" value="2"/>
</dbReference>
<dbReference type="InterPro" id="IPR020840">
    <property type="entry name" value="Extracell_matrix-bd_GA"/>
</dbReference>
<proteinExistence type="predicted"/>
<evidence type="ECO:0000256" key="1">
    <source>
        <dbReference type="ARBA" id="ARBA00022737"/>
    </source>
</evidence>
<dbReference type="RefSeq" id="WP_154812300.1">
    <property type="nucleotide sequence ID" value="NZ_SCHC01000285.1"/>
</dbReference>
<keyword evidence="2" id="KW-0175">Coiled coil</keyword>
<dbReference type="AlphaFoldDB" id="A0A7Z8E1P9"/>
<comment type="caution">
    <text evidence="4">The sequence shown here is derived from an EMBL/GenBank/DDBJ whole genome shotgun (WGS) entry which is preliminary data.</text>
</comment>
<accession>A0A7Z8E1P9</accession>
<protein>
    <recommendedName>
        <fullName evidence="3">Extracellular matrix-binding protein ebh GA module domain-containing protein</fullName>
    </recommendedName>
</protein>
<feature type="non-terminal residue" evidence="4">
    <location>
        <position position="1"/>
    </location>
</feature>
<dbReference type="Pfam" id="PF07554">
    <property type="entry name" value="FIVAR"/>
    <property type="match status" value="2"/>
</dbReference>